<accession>A0ABQ8L4X0</accession>
<feature type="compositionally biased region" description="Polar residues" evidence="1">
    <location>
        <begin position="232"/>
        <end position="244"/>
    </location>
</feature>
<keyword evidence="3" id="KW-1185">Reference proteome</keyword>
<feature type="region of interest" description="Disordered" evidence="1">
    <location>
        <begin position="201"/>
        <end position="244"/>
    </location>
</feature>
<evidence type="ECO:0000313" key="3">
    <source>
        <dbReference type="Proteomes" id="UP000830375"/>
    </source>
</evidence>
<evidence type="ECO:0000256" key="1">
    <source>
        <dbReference type="SAM" id="MobiDB-lite"/>
    </source>
</evidence>
<proteinExistence type="predicted"/>
<evidence type="ECO:0000313" key="2">
    <source>
        <dbReference type="EMBL" id="KAI2644668.1"/>
    </source>
</evidence>
<dbReference type="Proteomes" id="UP000830375">
    <property type="component" value="Unassembled WGS sequence"/>
</dbReference>
<reference evidence="2 3" key="1">
    <citation type="submission" date="2022-01" db="EMBL/GenBank/DDBJ databases">
        <title>A high-quality chromosome-level genome assembly of rohu carp, Labeo rohita.</title>
        <authorList>
            <person name="Arick M.A. II"/>
            <person name="Hsu C.-Y."/>
            <person name="Magbanua Z."/>
            <person name="Pechanova O."/>
            <person name="Grover C."/>
            <person name="Miller E."/>
            <person name="Thrash A."/>
            <person name="Ezzel L."/>
            <person name="Alam S."/>
            <person name="Benzie J."/>
            <person name="Hamilton M."/>
            <person name="Karsi A."/>
            <person name="Lawrence M.L."/>
            <person name="Peterson D.G."/>
        </authorList>
    </citation>
    <scope>NUCLEOTIDE SEQUENCE [LARGE SCALE GENOMIC DNA]</scope>
    <source>
        <strain evidence="3">BAU-BD-2019</strain>
        <tissue evidence="2">Blood</tissue>
    </source>
</reference>
<gene>
    <name evidence="2" type="ORF">H4Q32_023910</name>
</gene>
<dbReference type="EMBL" id="JACTAM010002465">
    <property type="protein sequence ID" value="KAI2644668.1"/>
    <property type="molecule type" value="Genomic_DNA"/>
</dbReference>
<sequence>MLTPQALNTALVPIVRGKVESATSRTQTEKHNETHNLYRAALLEKIAQLEENLLLKIAVDAPRGTLTTLSCVREGETTVCAIDPMTREVNVAASHTETLHSAPKNRTSEQMQALPYLYPDGWGVASYAKSAHPISLAFLKTVRGHHRRWSLVRYIDYALLLAGSAFTVGIANDKPYYPPVPAIPKCSYVLSGIVTIMPEPSHAKPAKPKPAQVTSTKPKPVHVMPAKPKPAQVTSTKPKSAYVTSSAPGPAHIMAALPGSVPVMTANPKPVHKMAAIPEPVHKMAAIPKPVHKMAAIPKPVHKMAANPKPVHKMDAIPKPVHKMAAIPKSVHKMVVPSESPVKIAATPEPHQSKIVSFESHLISAAPKAN</sequence>
<name>A0ABQ8L4X0_LABRO</name>
<comment type="caution">
    <text evidence="2">The sequence shown here is derived from an EMBL/GenBank/DDBJ whole genome shotgun (WGS) entry which is preliminary data.</text>
</comment>
<organism evidence="2 3">
    <name type="scientific">Labeo rohita</name>
    <name type="common">Indian major carp</name>
    <name type="synonym">Cyprinus rohita</name>
    <dbReference type="NCBI Taxonomy" id="84645"/>
    <lineage>
        <taxon>Eukaryota</taxon>
        <taxon>Metazoa</taxon>
        <taxon>Chordata</taxon>
        <taxon>Craniata</taxon>
        <taxon>Vertebrata</taxon>
        <taxon>Euteleostomi</taxon>
        <taxon>Actinopterygii</taxon>
        <taxon>Neopterygii</taxon>
        <taxon>Teleostei</taxon>
        <taxon>Ostariophysi</taxon>
        <taxon>Cypriniformes</taxon>
        <taxon>Cyprinidae</taxon>
        <taxon>Labeoninae</taxon>
        <taxon>Labeonini</taxon>
        <taxon>Labeo</taxon>
    </lineage>
</organism>
<protein>
    <submittedName>
        <fullName evidence="2">Foot protein 1 variant 1</fullName>
    </submittedName>
</protein>